<dbReference type="Pfam" id="PF20620">
    <property type="entry name" value="DUF6805"/>
    <property type="match status" value="1"/>
</dbReference>
<comment type="caution">
    <text evidence="5">The sequence shown here is derived from an EMBL/GenBank/DDBJ whole genome shotgun (WGS) entry which is preliminary data.</text>
</comment>
<reference evidence="5 6" key="1">
    <citation type="journal article" date="2014" name="Genome Announc.">
        <title>Draft Genome Sequence of Bacillus alcalophilus AV1934, a Classic Alkaliphile Isolated from Human Feces in 1934.</title>
        <authorList>
            <person name="Attie O."/>
            <person name="Jayaprakash A."/>
            <person name="Shah H."/>
            <person name="Paulsen I.T."/>
            <person name="Morino M."/>
            <person name="Takahashi Y."/>
            <person name="Narumi I."/>
            <person name="Sachidanandam R."/>
            <person name="Satoh K."/>
            <person name="Ito M."/>
            <person name="Krulwich T.A."/>
        </authorList>
    </citation>
    <scope>NUCLEOTIDE SEQUENCE [LARGE SCALE GENOMIC DNA]</scope>
    <source>
        <strain evidence="5 6">AV1934</strain>
    </source>
</reference>
<name>A0A094YY87_ALKAL</name>
<dbReference type="GO" id="GO:0005975">
    <property type="term" value="P:carbohydrate metabolic process"/>
    <property type="evidence" value="ECO:0007669"/>
    <property type="project" value="InterPro"/>
</dbReference>
<dbReference type="InterPro" id="IPR049046">
    <property type="entry name" value="Beta-AFase-like_GH127_middle"/>
</dbReference>
<gene>
    <name evidence="5" type="ORF">BALCAV_0203870</name>
</gene>
<feature type="domain" description="Glycoside hydrolase GH146 substrate-binding" evidence="3">
    <location>
        <begin position="609"/>
        <end position="652"/>
    </location>
</feature>
<feature type="domain" description="DUF4986" evidence="2">
    <location>
        <begin position="527"/>
        <end position="588"/>
    </location>
</feature>
<dbReference type="Pfam" id="PF16375">
    <property type="entry name" value="DUF4986"/>
    <property type="match status" value="1"/>
</dbReference>
<dbReference type="Pfam" id="PF07944">
    <property type="entry name" value="Beta-AFase-like_GH127_cat"/>
    <property type="match status" value="1"/>
</dbReference>
<feature type="domain" description="Non-reducing end beta-L-arabinofuranosidase-like GH127 catalytic" evidence="1">
    <location>
        <begin position="3"/>
        <end position="378"/>
    </location>
</feature>
<dbReference type="EMBL" id="ALPT02000009">
    <property type="protein sequence ID" value="KGA98502.1"/>
    <property type="molecule type" value="Genomic_DNA"/>
</dbReference>
<keyword evidence="6" id="KW-1185">Reference proteome</keyword>
<evidence type="ECO:0000313" key="5">
    <source>
        <dbReference type="EMBL" id="KGA98502.1"/>
    </source>
</evidence>
<evidence type="ECO:0000259" key="3">
    <source>
        <dbReference type="Pfam" id="PF20620"/>
    </source>
</evidence>
<evidence type="ECO:0000259" key="2">
    <source>
        <dbReference type="Pfam" id="PF16375"/>
    </source>
</evidence>
<evidence type="ECO:0000313" key="6">
    <source>
        <dbReference type="Proteomes" id="UP000002754"/>
    </source>
</evidence>
<dbReference type="Proteomes" id="UP000002754">
    <property type="component" value="Unassembled WGS sequence"/>
</dbReference>
<dbReference type="SUPFAM" id="SSF48208">
    <property type="entry name" value="Six-hairpin glycosidases"/>
    <property type="match status" value="1"/>
</dbReference>
<organism evidence="5 6">
    <name type="scientific">Alkalihalobacillus alcalophilus ATCC 27647 = CGMCC 1.3604</name>
    <dbReference type="NCBI Taxonomy" id="1218173"/>
    <lineage>
        <taxon>Bacteria</taxon>
        <taxon>Bacillati</taxon>
        <taxon>Bacillota</taxon>
        <taxon>Bacilli</taxon>
        <taxon>Bacillales</taxon>
        <taxon>Bacillaceae</taxon>
        <taxon>Alkalihalobacillus</taxon>
    </lineage>
</organism>
<evidence type="ECO:0000259" key="1">
    <source>
        <dbReference type="Pfam" id="PF07944"/>
    </source>
</evidence>
<accession>A0A094YY87</accession>
<dbReference type="AlphaFoldDB" id="A0A094YY87"/>
<protein>
    <submittedName>
        <fullName evidence="5">Acetyl-CoA carboxylase</fullName>
    </submittedName>
</protein>
<dbReference type="InterPro" id="IPR008928">
    <property type="entry name" value="6-hairpin_glycosidase_sf"/>
</dbReference>
<dbReference type="InterPro" id="IPR012878">
    <property type="entry name" value="Beta-AFase-like_GH127_cat"/>
</dbReference>
<dbReference type="InterPro" id="IPR032275">
    <property type="entry name" value="DUF4986"/>
</dbReference>
<sequence length="660" mass="76547">MVQVQLLDGIFKESADKGMDYLLFLDIDRLVAPFYEAASLAPKKQRYGGWEETGISGHSLGHWLSAAAYMYRNTMNRALKDKINKAIDELEYIQSVHDRNFIGGFPSTCFEKVFTGNFEVDHFTLAGHWVPWYSMHKLFAGLIDVYKLVKNEKALSVVTKLADWVESGTVRLTEAQFQKMLICEHGGMNDVMAELYLLTQNQTYLQLAIRFCEQQILEPLSNRRDLLEGKHANTQIPKVIGAAKLYDITKEEKYKTAATFFWQEVTRVRSYIIGGNSINEHFGRVSDETLGVQTTETCNTYNMLKLTAHLFLWEQKSEYYDFYERALYNHILASQDPDSGMKAYFVSTEPGHFKVYHSPEDSFWCCTGTGMENPTRYSEHIYYQRDDELFVNLFIASQLQLEEKELRLKLETDFPHSGRVQLKVEEGDGRFLSIHLRIPYWINGKVSIFVNKKQTFLTDKKGYVTLSRRWKAGDRVEVDFPLGLHSYIAKDDPNKVGFMYGPIVLAGALGRENFPETDIQANHLSLNAHPLIDVPVFIADKDRPWNWIKRVDGLPIQFETEPVGQPGNQRVTLIPFYQLHHERYSLYWSVMDENSFKALKSLEKEKETRLKQITIDVVQPNEQQEEIEHFIQKKNSRSGYLNTVRRGWRDCRDDGFLVIR</sequence>
<feature type="domain" description="Non-reducing end beta-L-arabinofuranosidase-like GH127 middle" evidence="4">
    <location>
        <begin position="389"/>
        <end position="482"/>
    </location>
</feature>
<dbReference type="PANTHER" id="PTHR31151">
    <property type="entry name" value="PROLINE-TRNA LIGASE (DUF1680)"/>
    <property type="match status" value="1"/>
</dbReference>
<dbReference type="PANTHER" id="PTHR31151:SF0">
    <property type="entry name" value="PROLINE-TRNA LIGASE (DUF1680)"/>
    <property type="match status" value="1"/>
</dbReference>
<dbReference type="RefSeq" id="WP_040323526.1">
    <property type="nucleotide sequence ID" value="NZ_ALPT02000009.1"/>
</dbReference>
<dbReference type="STRING" id="1218173.BALCAV_0203870"/>
<proteinExistence type="predicted"/>
<dbReference type="eggNOG" id="COG3533">
    <property type="taxonomic scope" value="Bacteria"/>
</dbReference>
<dbReference type="InterPro" id="IPR046544">
    <property type="entry name" value="GH146_SB_dom"/>
</dbReference>
<evidence type="ECO:0000259" key="4">
    <source>
        <dbReference type="Pfam" id="PF20736"/>
    </source>
</evidence>
<dbReference type="Pfam" id="PF20736">
    <property type="entry name" value="Glyco_hydro127M"/>
    <property type="match status" value="1"/>
</dbReference>